<dbReference type="FunFam" id="3.30.56.10:FF:000002">
    <property type="entry name" value="Phenylalanine--tRNA ligase beta subunit"/>
    <property type="match status" value="1"/>
</dbReference>
<dbReference type="InterPro" id="IPR045060">
    <property type="entry name" value="Phe-tRNA-ligase_IIc_bsu"/>
</dbReference>
<dbReference type="Gene3D" id="3.50.40.10">
    <property type="entry name" value="Phenylalanyl-trna Synthetase, Chain B, domain 3"/>
    <property type="match status" value="1"/>
</dbReference>
<evidence type="ECO:0000313" key="17">
    <source>
        <dbReference type="Proteomes" id="UP000062260"/>
    </source>
</evidence>
<evidence type="ECO:0000256" key="8">
    <source>
        <dbReference type="ARBA" id="ARBA00022741"/>
    </source>
</evidence>
<dbReference type="SUPFAM" id="SSF56037">
    <property type="entry name" value="PheT/TilS domain"/>
    <property type="match status" value="1"/>
</dbReference>
<dbReference type="FunFam" id="3.30.70.380:FF:000001">
    <property type="entry name" value="Phenylalanine--tRNA ligase beta subunit"/>
    <property type="match status" value="1"/>
</dbReference>
<sequence length="809" mass="88867">MYISYQWLKDLVDLSDIDVDRLSQDMSLTGLEVEGVDNLGAGLKKIVVGHVLECEDHPDSDHLHICQVDVGEEEAYQIVCGAPNVAAGQKVIVALPNSRIAGNVKIKKGKLRGQVSMGMICSLEELGISNAVVPKAYADGIMVLDEDAPIGTSIVDYLHLDDPVIEVDITPNRADALSMYGVAHEVAAIYDKAVSLPEVDMSAFSGDLQADFDLVVDDPDLVPEYNAFMVKNIKVAESPLWLQMRLIKAGVRPINNVVDITNLVLMTYGQPLHAFDYDRLGSGKIQTRLARPGETLVTLDGVERQLTSEDIVITDGSQPVALAGVMGGLATEVEDDTTTVLIEAAAFEPGHIRTTARKFGLRSESSLRNERGINVATIQEAGAYAAQLMVELAGGEIVAGVASQSHLDKSPIEVSTSVEYINSQLGMTMTYDEIAKIFDQLAFEMTGDESNQFTVAVPRRRWDIAIPEDLVEEVARIYGYDKIPSSLPEIVTTNVGLSASQALQRHSRQIMEALGFDQVVAYSLVSPDESQAFPQNNQSAIQLDFPMSQDRQVMRKNLVGSLMTIAAYNSNRKNKNLQLYELASLYNWQDDGQVSQTNHLAGLWTGQAQTGTWQHAAKPVDFYALKGKFVQLLASYQLKGELVFKANTDLVDMHPGRTADVFLVDQAGTSHRLGYLGQVHPQTASRYDLDEVYIFEISLSQIEAADKIEMVQEPLAKVPGSSRDIALLVDDQVTNQEILDLIKASASQYLVNIRLFDLYQGDNISAGKKSMAYQLHYLNPQETLRDEEVNQDIEKITKALEEQLGASIR</sequence>
<evidence type="ECO:0000256" key="4">
    <source>
        <dbReference type="ARBA" id="ARBA00022490"/>
    </source>
</evidence>
<comment type="subunit">
    <text evidence="3 15">Tetramer of two alpha and two beta subunits.</text>
</comment>
<evidence type="ECO:0000256" key="12">
    <source>
        <dbReference type="ARBA" id="ARBA00022917"/>
    </source>
</evidence>
<name>A0A0X8FKS6_9LACT</name>
<evidence type="ECO:0000313" key="16">
    <source>
        <dbReference type="EMBL" id="AMB98899.1"/>
    </source>
</evidence>
<keyword evidence="4 15" id="KW-0963">Cytoplasm</keyword>
<dbReference type="Gene3D" id="3.30.56.10">
    <property type="match status" value="2"/>
</dbReference>
<dbReference type="EC" id="6.1.1.20" evidence="15"/>
<dbReference type="Pfam" id="PF03483">
    <property type="entry name" value="B3_4"/>
    <property type="match status" value="1"/>
</dbReference>
<evidence type="ECO:0000256" key="6">
    <source>
        <dbReference type="ARBA" id="ARBA00022598"/>
    </source>
</evidence>
<keyword evidence="7 15" id="KW-0479">Metal-binding</keyword>
<dbReference type="InterPro" id="IPR020825">
    <property type="entry name" value="Phe-tRNA_synthase-like_B3/B4"/>
</dbReference>
<dbReference type="GO" id="GO:0004826">
    <property type="term" value="F:phenylalanine-tRNA ligase activity"/>
    <property type="evidence" value="ECO:0007669"/>
    <property type="project" value="UniProtKB-UniRule"/>
</dbReference>
<dbReference type="Pfam" id="PF03147">
    <property type="entry name" value="FDX-ACB"/>
    <property type="match status" value="1"/>
</dbReference>
<evidence type="ECO:0000256" key="14">
    <source>
        <dbReference type="ARBA" id="ARBA00049255"/>
    </source>
</evidence>
<dbReference type="SUPFAM" id="SSF54991">
    <property type="entry name" value="Anticodon-binding domain of PheRS"/>
    <property type="match status" value="1"/>
</dbReference>
<dbReference type="CDD" id="cd00769">
    <property type="entry name" value="PheRS_beta_core"/>
    <property type="match status" value="1"/>
</dbReference>
<dbReference type="InterPro" id="IPR041616">
    <property type="entry name" value="PheRS_beta_core"/>
</dbReference>
<proteinExistence type="inferred from homology"/>
<dbReference type="PROSITE" id="PS50886">
    <property type="entry name" value="TRBD"/>
    <property type="match status" value="1"/>
</dbReference>
<evidence type="ECO:0000256" key="5">
    <source>
        <dbReference type="ARBA" id="ARBA00022555"/>
    </source>
</evidence>
<dbReference type="Proteomes" id="UP000062260">
    <property type="component" value="Chromosome"/>
</dbReference>
<evidence type="ECO:0000256" key="2">
    <source>
        <dbReference type="ARBA" id="ARBA00008653"/>
    </source>
</evidence>
<comment type="cofactor">
    <cofactor evidence="15">
        <name>Mg(2+)</name>
        <dbReference type="ChEBI" id="CHEBI:18420"/>
    </cofactor>
    <text evidence="15">Binds 2 magnesium ions per tetramer.</text>
</comment>
<dbReference type="PANTHER" id="PTHR10947:SF0">
    <property type="entry name" value="PHENYLALANINE--TRNA LIGASE BETA SUBUNIT"/>
    <property type="match status" value="1"/>
</dbReference>
<dbReference type="STRING" id="128944.AWM75_02330"/>
<dbReference type="SUPFAM" id="SSF50249">
    <property type="entry name" value="Nucleic acid-binding proteins"/>
    <property type="match status" value="1"/>
</dbReference>
<reference evidence="17" key="2">
    <citation type="submission" date="2016-01" db="EMBL/GenBank/DDBJ databases">
        <title>Six Aerococcus type strain genome sequencing and assembly using PacBio and Illumina Hiseq.</title>
        <authorList>
            <person name="Carkaci D."/>
            <person name="Dargis R."/>
            <person name="Nielsen X.C."/>
            <person name="Skovgaard O."/>
            <person name="Fuursted K."/>
            <person name="Christensen J.J."/>
        </authorList>
    </citation>
    <scope>NUCLEOTIDE SEQUENCE [LARGE SCALE GENOMIC DNA]</scope>
    <source>
        <strain evidence="17">CCUG42038B</strain>
    </source>
</reference>
<dbReference type="Pfam" id="PF03484">
    <property type="entry name" value="B5"/>
    <property type="match status" value="1"/>
</dbReference>
<dbReference type="FunFam" id="3.50.40.10:FF:000001">
    <property type="entry name" value="Phenylalanine--tRNA ligase beta subunit"/>
    <property type="match status" value="1"/>
</dbReference>
<dbReference type="Gene3D" id="3.30.70.380">
    <property type="entry name" value="Ferrodoxin-fold anticodon-binding domain"/>
    <property type="match status" value="1"/>
</dbReference>
<dbReference type="GO" id="GO:0006432">
    <property type="term" value="P:phenylalanyl-tRNA aminoacylation"/>
    <property type="evidence" value="ECO:0007669"/>
    <property type="project" value="UniProtKB-UniRule"/>
</dbReference>
<keyword evidence="10 15" id="KW-0460">Magnesium</keyword>
<evidence type="ECO:0000256" key="7">
    <source>
        <dbReference type="ARBA" id="ARBA00022723"/>
    </source>
</evidence>
<dbReference type="SMART" id="SM00896">
    <property type="entry name" value="FDX-ACB"/>
    <property type="match status" value="1"/>
</dbReference>
<dbReference type="InterPro" id="IPR033714">
    <property type="entry name" value="tRNA_bind_bactPheRS"/>
</dbReference>
<dbReference type="GO" id="GO:0140096">
    <property type="term" value="F:catalytic activity, acting on a protein"/>
    <property type="evidence" value="ECO:0007669"/>
    <property type="project" value="UniProtKB-ARBA"/>
</dbReference>
<feature type="binding site" evidence="15">
    <location>
        <position position="469"/>
    </location>
    <ligand>
        <name>Mg(2+)</name>
        <dbReference type="ChEBI" id="CHEBI:18420"/>
        <note>shared with alpha subunit</note>
    </ligand>
</feature>
<dbReference type="SUPFAM" id="SSF46955">
    <property type="entry name" value="Putative DNA-binding domain"/>
    <property type="match status" value="1"/>
</dbReference>
<evidence type="ECO:0000256" key="10">
    <source>
        <dbReference type="ARBA" id="ARBA00022842"/>
    </source>
</evidence>
<comment type="catalytic activity">
    <reaction evidence="14 15">
        <text>tRNA(Phe) + L-phenylalanine + ATP = L-phenylalanyl-tRNA(Phe) + AMP + diphosphate + H(+)</text>
        <dbReference type="Rhea" id="RHEA:19413"/>
        <dbReference type="Rhea" id="RHEA-COMP:9668"/>
        <dbReference type="Rhea" id="RHEA-COMP:9699"/>
        <dbReference type="ChEBI" id="CHEBI:15378"/>
        <dbReference type="ChEBI" id="CHEBI:30616"/>
        <dbReference type="ChEBI" id="CHEBI:33019"/>
        <dbReference type="ChEBI" id="CHEBI:58095"/>
        <dbReference type="ChEBI" id="CHEBI:78442"/>
        <dbReference type="ChEBI" id="CHEBI:78531"/>
        <dbReference type="ChEBI" id="CHEBI:456215"/>
        <dbReference type="EC" id="6.1.1.20"/>
    </reaction>
</comment>
<dbReference type="InterPro" id="IPR004532">
    <property type="entry name" value="Phe-tRNA-ligase_IIc_bsu_bact"/>
</dbReference>
<dbReference type="GO" id="GO:0016740">
    <property type="term" value="F:transferase activity"/>
    <property type="evidence" value="ECO:0007669"/>
    <property type="project" value="UniProtKB-ARBA"/>
</dbReference>
<dbReference type="PANTHER" id="PTHR10947">
    <property type="entry name" value="PHENYLALANYL-TRNA SYNTHETASE BETA CHAIN AND LEUCINE-RICH REPEAT-CONTAINING PROTEIN 47"/>
    <property type="match status" value="1"/>
</dbReference>
<dbReference type="GO" id="GO:0009328">
    <property type="term" value="C:phenylalanine-tRNA ligase complex"/>
    <property type="evidence" value="ECO:0007669"/>
    <property type="project" value="TreeGrafter"/>
</dbReference>
<keyword evidence="17" id="KW-1185">Reference proteome</keyword>
<gene>
    <name evidence="15" type="primary">pheT</name>
    <name evidence="16" type="ORF">AWM75_02330</name>
</gene>
<dbReference type="InterPro" id="IPR036690">
    <property type="entry name" value="Fdx_antiC-bd_sf"/>
</dbReference>
<keyword evidence="8 15" id="KW-0547">Nucleotide-binding</keyword>
<dbReference type="Gene3D" id="2.40.50.140">
    <property type="entry name" value="Nucleic acid-binding proteins"/>
    <property type="match status" value="1"/>
</dbReference>
<dbReference type="InterPro" id="IPR005147">
    <property type="entry name" value="tRNA_synthase_B5-dom"/>
</dbReference>
<dbReference type="InterPro" id="IPR002547">
    <property type="entry name" value="tRNA-bd_dom"/>
</dbReference>
<evidence type="ECO:0000256" key="9">
    <source>
        <dbReference type="ARBA" id="ARBA00022840"/>
    </source>
</evidence>
<dbReference type="InterPro" id="IPR045864">
    <property type="entry name" value="aa-tRNA-synth_II/BPL/LPL"/>
</dbReference>
<dbReference type="Gene3D" id="3.30.930.10">
    <property type="entry name" value="Bira Bifunctional Protein, Domain 2"/>
    <property type="match status" value="1"/>
</dbReference>
<dbReference type="InterPro" id="IPR005121">
    <property type="entry name" value="Fdx_antiC-bd"/>
</dbReference>
<dbReference type="HAMAP" id="MF_00283">
    <property type="entry name" value="Phe_tRNA_synth_beta1"/>
    <property type="match status" value="1"/>
</dbReference>
<dbReference type="GO" id="GO:0005524">
    <property type="term" value="F:ATP binding"/>
    <property type="evidence" value="ECO:0007669"/>
    <property type="project" value="UniProtKB-UniRule"/>
</dbReference>
<dbReference type="PROSITE" id="PS51483">
    <property type="entry name" value="B5"/>
    <property type="match status" value="1"/>
</dbReference>
<dbReference type="RefSeq" id="WP_067977754.1">
    <property type="nucleotide sequence ID" value="NZ_CP014163.1"/>
</dbReference>
<dbReference type="Pfam" id="PF01588">
    <property type="entry name" value="tRNA_bind"/>
    <property type="match status" value="1"/>
</dbReference>
<dbReference type="PROSITE" id="PS51447">
    <property type="entry name" value="FDX_ACB"/>
    <property type="match status" value="1"/>
</dbReference>
<dbReference type="InterPro" id="IPR005146">
    <property type="entry name" value="B3/B4_tRNA-bd"/>
</dbReference>
<accession>A0A0X8FKS6</accession>
<comment type="similarity">
    <text evidence="2 15">Belongs to the phenylalanyl-tRNA synthetase beta subunit family. Type 1 subfamily.</text>
</comment>
<dbReference type="AlphaFoldDB" id="A0A0X8FKS6"/>
<feature type="binding site" evidence="15">
    <location>
        <position position="473"/>
    </location>
    <ligand>
        <name>Mg(2+)</name>
        <dbReference type="ChEBI" id="CHEBI:18420"/>
        <note>shared with alpha subunit</note>
    </ligand>
</feature>
<keyword evidence="11" id="KW-0694">RNA-binding</keyword>
<feature type="binding site" evidence="15">
    <location>
        <position position="463"/>
    </location>
    <ligand>
        <name>Mg(2+)</name>
        <dbReference type="ChEBI" id="CHEBI:18420"/>
        <note>shared with alpha subunit</note>
    </ligand>
</feature>
<dbReference type="NCBIfam" id="NF045760">
    <property type="entry name" value="YtpR"/>
    <property type="match status" value="1"/>
</dbReference>
<comment type="subcellular location">
    <subcellularLocation>
        <location evidence="1 15">Cytoplasm</location>
    </subcellularLocation>
</comment>
<dbReference type="Pfam" id="PF17759">
    <property type="entry name" value="tRNA_synthFbeta"/>
    <property type="match status" value="1"/>
</dbReference>
<feature type="binding site" evidence="15">
    <location>
        <position position="472"/>
    </location>
    <ligand>
        <name>Mg(2+)</name>
        <dbReference type="ChEBI" id="CHEBI:18420"/>
        <note>shared with alpha subunit</note>
    </ligand>
</feature>
<dbReference type="EMBL" id="CP014163">
    <property type="protein sequence ID" value="AMB98899.1"/>
    <property type="molecule type" value="Genomic_DNA"/>
</dbReference>
<keyword evidence="5" id="KW-0820">tRNA-binding</keyword>
<dbReference type="OrthoDB" id="9805455at2"/>
<organism evidence="16 17">
    <name type="scientific">Aerococcus urinaehominis</name>
    <dbReference type="NCBI Taxonomy" id="128944"/>
    <lineage>
        <taxon>Bacteria</taxon>
        <taxon>Bacillati</taxon>
        <taxon>Bacillota</taxon>
        <taxon>Bacilli</taxon>
        <taxon>Lactobacillales</taxon>
        <taxon>Aerococcaceae</taxon>
        <taxon>Aerococcus</taxon>
    </lineage>
</organism>
<keyword evidence="13 15" id="KW-0030">Aminoacyl-tRNA synthetase</keyword>
<dbReference type="SMART" id="SM00873">
    <property type="entry name" value="B3_4"/>
    <property type="match status" value="1"/>
</dbReference>
<evidence type="ECO:0000256" key="3">
    <source>
        <dbReference type="ARBA" id="ARBA00011209"/>
    </source>
</evidence>
<keyword evidence="9 15" id="KW-0067">ATP-binding</keyword>
<protein>
    <recommendedName>
        <fullName evidence="15">Phenylalanine--tRNA ligase beta subunit</fullName>
        <ecNumber evidence="15">6.1.1.20</ecNumber>
    </recommendedName>
    <alternativeName>
        <fullName evidence="15">Phenylalanyl-tRNA synthetase beta subunit</fullName>
        <shortName evidence="15">PheRS</shortName>
    </alternativeName>
</protein>
<dbReference type="InterPro" id="IPR009061">
    <property type="entry name" value="DNA-bd_dom_put_sf"/>
</dbReference>
<evidence type="ECO:0000256" key="1">
    <source>
        <dbReference type="ARBA" id="ARBA00004496"/>
    </source>
</evidence>
<dbReference type="CDD" id="cd02796">
    <property type="entry name" value="tRNA_bind_bactPheRS"/>
    <property type="match status" value="1"/>
</dbReference>
<dbReference type="KEGG" id="auh:AWM75_02330"/>
<dbReference type="FunFam" id="2.40.50.140:FF:000045">
    <property type="entry name" value="Phenylalanine--tRNA ligase beta subunit"/>
    <property type="match status" value="1"/>
</dbReference>
<evidence type="ECO:0000256" key="15">
    <source>
        <dbReference type="HAMAP-Rule" id="MF_00283"/>
    </source>
</evidence>
<evidence type="ECO:0000256" key="13">
    <source>
        <dbReference type="ARBA" id="ARBA00023146"/>
    </source>
</evidence>
<keyword evidence="12 15" id="KW-0648">Protein biosynthesis</keyword>
<reference evidence="16 17" key="1">
    <citation type="journal article" date="2016" name="Genome Announc.">
        <title>Complete Genome Sequences of Aerococcus christensenii CCUG 28831T, Aerococcus sanguinicola CCUG 43001T, Aerococcus urinae CCUG 36881T, Aerococcus urinaeequi CCUG 28094T, Aerococcus urinaehominis CCUG 42038 BT, and Aerococcus viridans CCUG 4311T.</title>
        <authorList>
            <person name="Carkaci D."/>
            <person name="Dargis R."/>
            <person name="Nielsen X.C."/>
            <person name="Skovgaard O."/>
            <person name="Fuursted K."/>
            <person name="Christensen J.J."/>
        </authorList>
    </citation>
    <scope>NUCLEOTIDE SEQUENCE [LARGE SCALE GENOMIC DNA]</scope>
    <source>
        <strain evidence="16 17">CCUG42038B</strain>
    </source>
</reference>
<dbReference type="GO" id="GO:0000049">
    <property type="term" value="F:tRNA binding"/>
    <property type="evidence" value="ECO:0007669"/>
    <property type="project" value="UniProtKB-UniRule"/>
</dbReference>
<dbReference type="InterPro" id="IPR012340">
    <property type="entry name" value="NA-bd_OB-fold"/>
</dbReference>
<dbReference type="SMART" id="SM00874">
    <property type="entry name" value="B5"/>
    <property type="match status" value="1"/>
</dbReference>
<dbReference type="NCBIfam" id="TIGR00472">
    <property type="entry name" value="pheT_bact"/>
    <property type="match status" value="1"/>
</dbReference>
<evidence type="ECO:0000256" key="11">
    <source>
        <dbReference type="ARBA" id="ARBA00022884"/>
    </source>
</evidence>
<dbReference type="GO" id="GO:0000287">
    <property type="term" value="F:magnesium ion binding"/>
    <property type="evidence" value="ECO:0007669"/>
    <property type="project" value="UniProtKB-UniRule"/>
</dbReference>
<dbReference type="SUPFAM" id="SSF55681">
    <property type="entry name" value="Class II aaRS and biotin synthetases"/>
    <property type="match status" value="1"/>
</dbReference>
<keyword evidence="6 15" id="KW-0436">Ligase</keyword>